<keyword evidence="4 5" id="KW-0732">Signal</keyword>
<evidence type="ECO:0000256" key="3">
    <source>
        <dbReference type="ARBA" id="ARBA00022525"/>
    </source>
</evidence>
<evidence type="ECO:0000313" key="6">
    <source>
        <dbReference type="EMBL" id="CAF0785276.1"/>
    </source>
</evidence>
<sequence length="165" mass="19392">MLYAFILYLCWSLISNCRAVYEIKCKNPSVDELKQKLQSEMINNFYMIPKGFEPDHDNQIYISNVIFDLTDSVYQNQKRKECSIIDNFELCPHTHVNVTRNDRFPYLVNYSLCDCSSCLFVHNGHCESVVSSRPILYRTFCNASNIWEWKLGIEKIPVECICIHD</sequence>
<dbReference type="Pfam" id="PF06083">
    <property type="entry name" value="IL17"/>
    <property type="match status" value="1"/>
</dbReference>
<evidence type="ECO:0000256" key="2">
    <source>
        <dbReference type="ARBA" id="ARBA00007236"/>
    </source>
</evidence>
<evidence type="ECO:0000256" key="5">
    <source>
        <dbReference type="SAM" id="SignalP"/>
    </source>
</evidence>
<dbReference type="GO" id="GO:0005576">
    <property type="term" value="C:extracellular region"/>
    <property type="evidence" value="ECO:0007669"/>
    <property type="project" value="UniProtKB-SubCell"/>
</dbReference>
<evidence type="ECO:0000256" key="1">
    <source>
        <dbReference type="ARBA" id="ARBA00004613"/>
    </source>
</evidence>
<feature type="chain" id="PRO_5032632492" evidence="5">
    <location>
        <begin position="20"/>
        <end position="165"/>
    </location>
</feature>
<dbReference type="GO" id="GO:0005125">
    <property type="term" value="F:cytokine activity"/>
    <property type="evidence" value="ECO:0007669"/>
    <property type="project" value="InterPro"/>
</dbReference>
<dbReference type="InterPro" id="IPR010345">
    <property type="entry name" value="IL-17_fam"/>
</dbReference>
<evidence type="ECO:0000256" key="4">
    <source>
        <dbReference type="ARBA" id="ARBA00022729"/>
    </source>
</evidence>
<gene>
    <name evidence="6" type="ORF">OXX778_LOCUS5680</name>
</gene>
<protein>
    <submittedName>
        <fullName evidence="6">Uncharacterized protein</fullName>
    </submittedName>
</protein>
<accession>A0A813RSR2</accession>
<organism evidence="6 7">
    <name type="scientific">Brachionus calyciflorus</name>
    <dbReference type="NCBI Taxonomy" id="104777"/>
    <lineage>
        <taxon>Eukaryota</taxon>
        <taxon>Metazoa</taxon>
        <taxon>Spiralia</taxon>
        <taxon>Gnathifera</taxon>
        <taxon>Rotifera</taxon>
        <taxon>Eurotatoria</taxon>
        <taxon>Monogononta</taxon>
        <taxon>Pseudotrocha</taxon>
        <taxon>Ploima</taxon>
        <taxon>Brachionidae</taxon>
        <taxon>Brachionus</taxon>
    </lineage>
</organism>
<dbReference type="Gene3D" id="2.10.90.10">
    <property type="entry name" value="Cystine-knot cytokines"/>
    <property type="match status" value="1"/>
</dbReference>
<dbReference type="InterPro" id="IPR029034">
    <property type="entry name" value="Cystine-knot_cytokine"/>
</dbReference>
<dbReference type="EMBL" id="CAJNOC010000634">
    <property type="protein sequence ID" value="CAF0785276.1"/>
    <property type="molecule type" value="Genomic_DNA"/>
</dbReference>
<evidence type="ECO:0000313" key="7">
    <source>
        <dbReference type="Proteomes" id="UP000663879"/>
    </source>
</evidence>
<reference evidence="6" key="1">
    <citation type="submission" date="2021-02" db="EMBL/GenBank/DDBJ databases">
        <authorList>
            <person name="Nowell W R."/>
        </authorList>
    </citation>
    <scope>NUCLEOTIDE SEQUENCE</scope>
    <source>
        <strain evidence="6">Ploen Becks lab</strain>
    </source>
</reference>
<keyword evidence="7" id="KW-1185">Reference proteome</keyword>
<dbReference type="Proteomes" id="UP000663879">
    <property type="component" value="Unassembled WGS sequence"/>
</dbReference>
<dbReference type="AlphaFoldDB" id="A0A813RSR2"/>
<dbReference type="SUPFAM" id="SSF57501">
    <property type="entry name" value="Cystine-knot cytokines"/>
    <property type="match status" value="1"/>
</dbReference>
<proteinExistence type="inferred from homology"/>
<feature type="signal peptide" evidence="5">
    <location>
        <begin position="1"/>
        <end position="19"/>
    </location>
</feature>
<comment type="caution">
    <text evidence="6">The sequence shown here is derived from an EMBL/GenBank/DDBJ whole genome shotgun (WGS) entry which is preliminary data.</text>
</comment>
<comment type="subcellular location">
    <subcellularLocation>
        <location evidence="1">Secreted</location>
    </subcellularLocation>
</comment>
<dbReference type="OrthoDB" id="6038945at2759"/>
<keyword evidence="3" id="KW-0964">Secreted</keyword>
<comment type="similarity">
    <text evidence="2">Belongs to the IL-17 family.</text>
</comment>
<name>A0A813RSR2_9BILA</name>